<accession>A0A515DDI6</accession>
<dbReference type="AlphaFoldDB" id="A0A515DDI6"/>
<dbReference type="RefSeq" id="WP_142819876.1">
    <property type="nucleotide sequence ID" value="NZ_CP035503.1"/>
</dbReference>
<dbReference type="Pfam" id="PF16036">
    <property type="entry name" value="Chalcone_3"/>
    <property type="match status" value="1"/>
</dbReference>
<protein>
    <recommendedName>
        <fullName evidence="2">Chalcone isomerase domain-containing protein</fullName>
    </recommendedName>
</protein>
<proteinExistence type="predicted"/>
<dbReference type="KEGG" id="rhf:EUB48_14865"/>
<gene>
    <name evidence="3" type="ORF">EUB48_14865</name>
</gene>
<dbReference type="OrthoDB" id="8527419at2"/>
<evidence type="ECO:0000259" key="2">
    <source>
        <dbReference type="Pfam" id="PF16036"/>
    </source>
</evidence>
<keyword evidence="1" id="KW-0732">Signal</keyword>
<feature type="domain" description="Chalcone isomerase" evidence="2">
    <location>
        <begin position="42"/>
        <end position="178"/>
    </location>
</feature>
<organism evidence="3 4">
    <name type="scientific">Rhodoferax sediminis</name>
    <dbReference type="NCBI Taxonomy" id="2509614"/>
    <lineage>
        <taxon>Bacteria</taxon>
        <taxon>Pseudomonadati</taxon>
        <taxon>Pseudomonadota</taxon>
        <taxon>Betaproteobacteria</taxon>
        <taxon>Burkholderiales</taxon>
        <taxon>Comamonadaceae</taxon>
        <taxon>Rhodoferax</taxon>
    </lineage>
</organism>
<reference evidence="3 4" key="1">
    <citation type="submission" date="2019-01" db="EMBL/GenBank/DDBJ databases">
        <title>Genomic insights into a novel species Rhodoferax sp.</title>
        <authorList>
            <person name="Jin L."/>
        </authorList>
    </citation>
    <scope>NUCLEOTIDE SEQUENCE [LARGE SCALE GENOMIC DNA]</scope>
    <source>
        <strain evidence="3 4">CHu59-6-5</strain>
    </source>
</reference>
<keyword evidence="4" id="KW-1185">Reference proteome</keyword>
<evidence type="ECO:0000313" key="3">
    <source>
        <dbReference type="EMBL" id="QDL38430.1"/>
    </source>
</evidence>
<sequence length="186" mass="20458">MTIKKIAIRACTVCATVVFCLTIASAQPAEPGAPLPGMRPAGQGTLRFFGLEVYRARLWVSAGFRPEDYVAYPLALELAYQRDFTTQAIARRSIQEMRRVGPLTAQQASRWEQALQAALPDVKAGDRITGLYRPDQGVVFQMQGRTVGEVADPAFARLFFGIWLSPHTSEPRLREALLAARAPGQP</sequence>
<evidence type="ECO:0000313" key="4">
    <source>
        <dbReference type="Proteomes" id="UP000316798"/>
    </source>
</evidence>
<evidence type="ECO:0000256" key="1">
    <source>
        <dbReference type="SAM" id="SignalP"/>
    </source>
</evidence>
<feature type="signal peptide" evidence="1">
    <location>
        <begin position="1"/>
        <end position="26"/>
    </location>
</feature>
<dbReference type="Proteomes" id="UP000316798">
    <property type="component" value="Chromosome"/>
</dbReference>
<dbReference type="EMBL" id="CP035503">
    <property type="protein sequence ID" value="QDL38430.1"/>
    <property type="molecule type" value="Genomic_DNA"/>
</dbReference>
<name>A0A515DDI6_9BURK</name>
<feature type="chain" id="PRO_5022235870" description="Chalcone isomerase domain-containing protein" evidence="1">
    <location>
        <begin position="27"/>
        <end position="186"/>
    </location>
</feature>
<dbReference type="InterPro" id="IPR016087">
    <property type="entry name" value="Chalcone_isomerase"/>
</dbReference>